<dbReference type="Gene3D" id="3.40.50.2000">
    <property type="entry name" value="Glycogen Phosphorylase B"/>
    <property type="match status" value="1"/>
</dbReference>
<feature type="region of interest" description="Disordered" evidence="3">
    <location>
        <begin position="192"/>
        <end position="227"/>
    </location>
</feature>
<proteinExistence type="predicted"/>
<gene>
    <name evidence="5" type="ORF">GCM10009864_13570</name>
</gene>
<dbReference type="EMBL" id="BAAARK010000003">
    <property type="protein sequence ID" value="GAA2650882.1"/>
    <property type="molecule type" value="Genomic_DNA"/>
</dbReference>
<keyword evidence="2" id="KW-0808">Transferase</keyword>
<dbReference type="InterPro" id="IPR001296">
    <property type="entry name" value="Glyco_trans_1"/>
</dbReference>
<reference evidence="6" key="1">
    <citation type="journal article" date="2019" name="Int. J. Syst. Evol. Microbiol.">
        <title>The Global Catalogue of Microorganisms (GCM) 10K type strain sequencing project: providing services to taxonomists for standard genome sequencing and annotation.</title>
        <authorList>
            <consortium name="The Broad Institute Genomics Platform"/>
            <consortium name="The Broad Institute Genome Sequencing Center for Infectious Disease"/>
            <person name="Wu L."/>
            <person name="Ma J."/>
        </authorList>
    </citation>
    <scope>NUCLEOTIDE SEQUENCE [LARGE SCALE GENOMIC DNA]</scope>
    <source>
        <strain evidence="6">JCM 16374</strain>
    </source>
</reference>
<evidence type="ECO:0000259" key="4">
    <source>
        <dbReference type="Pfam" id="PF00534"/>
    </source>
</evidence>
<feature type="domain" description="Glycosyl transferase family 1" evidence="4">
    <location>
        <begin position="229"/>
        <end position="383"/>
    </location>
</feature>
<evidence type="ECO:0000313" key="5">
    <source>
        <dbReference type="EMBL" id="GAA2650882.1"/>
    </source>
</evidence>
<dbReference type="PANTHER" id="PTHR12526:SF627">
    <property type="entry name" value="D-RHAMNOSYLTRANSFERASE WBPZ"/>
    <property type="match status" value="1"/>
</dbReference>
<comment type="caution">
    <text evidence="5">The sequence shown here is derived from an EMBL/GenBank/DDBJ whole genome shotgun (WGS) entry which is preliminary data.</text>
</comment>
<keyword evidence="6" id="KW-1185">Reference proteome</keyword>
<protein>
    <recommendedName>
        <fullName evidence="1">D-inositol 3-phosphate glycosyltransferase</fullName>
    </recommendedName>
</protein>
<accession>A0ABP6DSX5</accession>
<dbReference type="Proteomes" id="UP001500994">
    <property type="component" value="Unassembled WGS sequence"/>
</dbReference>
<organism evidence="5 6">
    <name type="scientific">Streptomyces lunalinharesii</name>
    <dbReference type="NCBI Taxonomy" id="333384"/>
    <lineage>
        <taxon>Bacteria</taxon>
        <taxon>Bacillati</taxon>
        <taxon>Actinomycetota</taxon>
        <taxon>Actinomycetes</taxon>
        <taxon>Kitasatosporales</taxon>
        <taxon>Streptomycetaceae</taxon>
        <taxon>Streptomyces</taxon>
    </lineage>
</organism>
<name>A0ABP6DSX5_9ACTN</name>
<evidence type="ECO:0000256" key="2">
    <source>
        <dbReference type="ARBA" id="ARBA00022679"/>
    </source>
</evidence>
<evidence type="ECO:0000256" key="1">
    <source>
        <dbReference type="ARBA" id="ARBA00021292"/>
    </source>
</evidence>
<sequence length="436" mass="45945">MKITLLLHNAYAVGAPLRAALALAAALADRHDVELVSMLRHREVPRCAVDPRLRLVPLVDTRVGSDDMAHPLFGEPALDFPTADRRHHQYSRLVDLRAAEFLRGTDADVLIGTRPGINVYLARFGPRRALRIAQEAPRHDAYEDLLRAELVGSYRALDALVTTVDAAAHWRTRLPLPGVRVLAAPAVVPPPAAPPGPPATGARTEATAASAPAPGADADAADADDAGDTAPRTIVAAGRLAPDERFDLLVEAFSAVCAKHPDWRLRIHGEGPERARLRSLIDGLGLADRAALAGPRSPDGTEFAGASIAASASDAEASGPALVEAMLRGVPVVGTGRPAGPTELLQGGGGGVLVPCDDGRALAGALLDLVEDPERRRALGAAALESARRHGPGPVAERYQVLFEELRATRRSRAVRRVLGGIGLRLRARPGRDARA</sequence>
<dbReference type="RefSeq" id="WP_344574046.1">
    <property type="nucleotide sequence ID" value="NZ_BAAARK010000003.1"/>
</dbReference>
<dbReference type="Pfam" id="PF00534">
    <property type="entry name" value="Glycos_transf_1"/>
    <property type="match status" value="1"/>
</dbReference>
<dbReference type="PANTHER" id="PTHR12526">
    <property type="entry name" value="GLYCOSYLTRANSFERASE"/>
    <property type="match status" value="1"/>
</dbReference>
<feature type="compositionally biased region" description="Low complexity" evidence="3">
    <location>
        <begin position="199"/>
        <end position="218"/>
    </location>
</feature>
<evidence type="ECO:0000313" key="6">
    <source>
        <dbReference type="Proteomes" id="UP001500994"/>
    </source>
</evidence>
<dbReference type="SUPFAM" id="SSF53756">
    <property type="entry name" value="UDP-Glycosyltransferase/glycogen phosphorylase"/>
    <property type="match status" value="1"/>
</dbReference>
<evidence type="ECO:0000256" key="3">
    <source>
        <dbReference type="SAM" id="MobiDB-lite"/>
    </source>
</evidence>